<sequence>EAALSRRRAVSMRMRLGGMRGLLAARSRACLTGSRRVTRLPRTTVRMCMPRRVWRQSAATGSSGRL</sequence>
<accession>A0ABD0MZL8</accession>
<organism evidence="1 2">
    <name type="scientific">Cirrhinus mrigala</name>
    <name type="common">Mrigala</name>
    <dbReference type="NCBI Taxonomy" id="683832"/>
    <lineage>
        <taxon>Eukaryota</taxon>
        <taxon>Metazoa</taxon>
        <taxon>Chordata</taxon>
        <taxon>Craniata</taxon>
        <taxon>Vertebrata</taxon>
        <taxon>Euteleostomi</taxon>
        <taxon>Actinopterygii</taxon>
        <taxon>Neopterygii</taxon>
        <taxon>Teleostei</taxon>
        <taxon>Ostariophysi</taxon>
        <taxon>Cypriniformes</taxon>
        <taxon>Cyprinidae</taxon>
        <taxon>Labeoninae</taxon>
        <taxon>Labeonini</taxon>
        <taxon>Cirrhinus</taxon>
    </lineage>
</organism>
<reference evidence="1 2" key="1">
    <citation type="submission" date="2024-05" db="EMBL/GenBank/DDBJ databases">
        <title>Genome sequencing and assembly of Indian major carp, Cirrhinus mrigala (Hamilton, 1822).</title>
        <authorList>
            <person name="Mohindra V."/>
            <person name="Chowdhury L.M."/>
            <person name="Lal K."/>
            <person name="Jena J.K."/>
        </authorList>
    </citation>
    <scope>NUCLEOTIDE SEQUENCE [LARGE SCALE GENOMIC DNA]</scope>
    <source>
        <strain evidence="1">CM1030</strain>
        <tissue evidence="1">Blood</tissue>
    </source>
</reference>
<comment type="caution">
    <text evidence="1">The sequence shown here is derived from an EMBL/GenBank/DDBJ whole genome shotgun (WGS) entry which is preliminary data.</text>
</comment>
<dbReference type="AlphaFoldDB" id="A0ABD0MZL8"/>
<feature type="non-terminal residue" evidence="1">
    <location>
        <position position="66"/>
    </location>
</feature>
<dbReference type="Proteomes" id="UP001529510">
    <property type="component" value="Unassembled WGS sequence"/>
</dbReference>
<evidence type="ECO:0000313" key="1">
    <source>
        <dbReference type="EMBL" id="KAL0155375.1"/>
    </source>
</evidence>
<dbReference type="EMBL" id="JAMKFB020000025">
    <property type="protein sequence ID" value="KAL0155375.1"/>
    <property type="molecule type" value="Genomic_DNA"/>
</dbReference>
<gene>
    <name evidence="1" type="ORF">M9458_049638</name>
</gene>
<name>A0ABD0MZL8_CIRMR</name>
<feature type="non-terminal residue" evidence="1">
    <location>
        <position position="1"/>
    </location>
</feature>
<keyword evidence="2" id="KW-1185">Reference proteome</keyword>
<evidence type="ECO:0000313" key="2">
    <source>
        <dbReference type="Proteomes" id="UP001529510"/>
    </source>
</evidence>
<protein>
    <submittedName>
        <fullName evidence="1">Uncharacterized protein</fullName>
    </submittedName>
</protein>
<proteinExistence type="predicted"/>